<sequence length="142" mass="16119">MANKKKTTTQPEPKQNPPTKNTQMNTREAEKQRKAYSQAVYTNRFTHFRILRLSSWIVGISVVSLLGFGLWRLYATVFDTIAATENLFFIQETKRTDVIDFGTLETVRDAWSKKNTDIPTSTPFPLFGIAPTTSSTLLTQTP</sequence>
<evidence type="ECO:0000256" key="2">
    <source>
        <dbReference type="SAM" id="Phobius"/>
    </source>
</evidence>
<gene>
    <name evidence="3" type="ORF">COX82_03035</name>
</gene>
<feature type="transmembrane region" description="Helical" evidence="2">
    <location>
        <begin position="53"/>
        <end position="74"/>
    </location>
</feature>
<evidence type="ECO:0000313" key="4">
    <source>
        <dbReference type="Proteomes" id="UP000228750"/>
    </source>
</evidence>
<keyword evidence="2" id="KW-1133">Transmembrane helix</keyword>
<comment type="caution">
    <text evidence="3">The sequence shown here is derived from an EMBL/GenBank/DDBJ whole genome shotgun (WGS) entry which is preliminary data.</text>
</comment>
<protein>
    <submittedName>
        <fullName evidence="3">Uncharacterized protein</fullName>
    </submittedName>
</protein>
<reference evidence="4" key="1">
    <citation type="submission" date="2017-09" db="EMBL/GenBank/DDBJ databases">
        <title>Depth-based differentiation of microbial function through sediment-hosted aquifers and enrichment of novel symbionts in the deep terrestrial subsurface.</title>
        <authorList>
            <person name="Probst A.J."/>
            <person name="Ladd B."/>
            <person name="Jarett J.K."/>
            <person name="Geller-Mcgrath D.E."/>
            <person name="Sieber C.M.K."/>
            <person name="Emerson J.B."/>
            <person name="Anantharaman K."/>
            <person name="Thomas B.C."/>
            <person name="Malmstrom R."/>
            <person name="Stieglmeier M."/>
            <person name="Klingl A."/>
            <person name="Woyke T."/>
            <person name="Ryan C.M."/>
            <person name="Banfield J.F."/>
        </authorList>
    </citation>
    <scope>NUCLEOTIDE SEQUENCE [LARGE SCALE GENOMIC DNA]</scope>
</reference>
<name>A0A2M7V3U8_9BACT</name>
<organism evidence="3 4">
    <name type="scientific">Candidatus Magasanikbacteria bacterium CG_4_10_14_0_2_um_filter_41_10</name>
    <dbReference type="NCBI Taxonomy" id="1974638"/>
    <lineage>
        <taxon>Bacteria</taxon>
        <taxon>Candidatus Magasanikiibacteriota</taxon>
    </lineage>
</organism>
<evidence type="ECO:0000313" key="3">
    <source>
        <dbReference type="EMBL" id="PIZ93189.1"/>
    </source>
</evidence>
<proteinExistence type="predicted"/>
<keyword evidence="2" id="KW-0812">Transmembrane</keyword>
<evidence type="ECO:0000256" key="1">
    <source>
        <dbReference type="SAM" id="MobiDB-lite"/>
    </source>
</evidence>
<accession>A0A2M7V3U8</accession>
<feature type="region of interest" description="Disordered" evidence="1">
    <location>
        <begin position="1"/>
        <end position="31"/>
    </location>
</feature>
<dbReference type="Proteomes" id="UP000228750">
    <property type="component" value="Unassembled WGS sequence"/>
</dbReference>
<keyword evidence="2" id="KW-0472">Membrane</keyword>
<feature type="compositionally biased region" description="Low complexity" evidence="1">
    <location>
        <begin position="8"/>
        <end position="22"/>
    </location>
</feature>
<dbReference type="AlphaFoldDB" id="A0A2M7V3U8"/>
<dbReference type="EMBL" id="PFPJ01000055">
    <property type="protein sequence ID" value="PIZ93189.1"/>
    <property type="molecule type" value="Genomic_DNA"/>
</dbReference>